<evidence type="ECO:0000313" key="4">
    <source>
        <dbReference type="Proteomes" id="UP001139011"/>
    </source>
</evidence>
<keyword evidence="2" id="KW-1133">Transmembrane helix</keyword>
<protein>
    <submittedName>
        <fullName evidence="3">Uncharacterized protein</fullName>
    </submittedName>
</protein>
<proteinExistence type="predicted"/>
<feature type="region of interest" description="Disordered" evidence="1">
    <location>
        <begin position="65"/>
        <end position="84"/>
    </location>
</feature>
<keyword evidence="2" id="KW-0812">Transmembrane</keyword>
<reference evidence="3" key="1">
    <citation type="submission" date="2021-09" db="EMBL/GenBank/DDBJ databases">
        <title>Genome analysis of Fictibacillus sp. KIGAM418 isolated from marine sediment.</title>
        <authorList>
            <person name="Seo M.-J."/>
            <person name="Cho E.-S."/>
            <person name="Hwang C.Y."/>
        </authorList>
    </citation>
    <scope>NUCLEOTIDE SEQUENCE</scope>
    <source>
        <strain evidence="3">KIGAM418</strain>
    </source>
</reference>
<keyword evidence="2" id="KW-0472">Membrane</keyword>
<accession>A0A9X1XFF3</accession>
<sequence length="84" mass="9495">MASNRTLKALCLLALLVYGIPHLHFSKSGSPSFVFSVIWLTFACIAFIAQTKGFWMALGELSEDPKQRKSEYNEDSRETCLKNH</sequence>
<dbReference type="Proteomes" id="UP001139011">
    <property type="component" value="Unassembled WGS sequence"/>
</dbReference>
<evidence type="ECO:0000256" key="1">
    <source>
        <dbReference type="SAM" id="MobiDB-lite"/>
    </source>
</evidence>
<dbReference type="EMBL" id="JAIWJX010000002">
    <property type="protein sequence ID" value="MCK6258045.1"/>
    <property type="molecule type" value="Genomic_DNA"/>
</dbReference>
<dbReference type="AlphaFoldDB" id="A0A9X1XFF3"/>
<evidence type="ECO:0000256" key="2">
    <source>
        <dbReference type="SAM" id="Phobius"/>
    </source>
</evidence>
<name>A0A9X1XFF3_9BACL</name>
<feature type="transmembrane region" description="Helical" evidence="2">
    <location>
        <begin position="29"/>
        <end position="49"/>
    </location>
</feature>
<evidence type="ECO:0000313" key="3">
    <source>
        <dbReference type="EMBL" id="MCK6258045.1"/>
    </source>
</evidence>
<dbReference type="RefSeq" id="WP_248253402.1">
    <property type="nucleotide sequence ID" value="NZ_JAIWJX010000002.1"/>
</dbReference>
<keyword evidence="4" id="KW-1185">Reference proteome</keyword>
<gene>
    <name evidence="3" type="ORF">LCY76_15815</name>
</gene>
<organism evidence="3 4">
    <name type="scientific">Fictibacillus marinisediminis</name>
    <dbReference type="NCBI Taxonomy" id="2878389"/>
    <lineage>
        <taxon>Bacteria</taxon>
        <taxon>Bacillati</taxon>
        <taxon>Bacillota</taxon>
        <taxon>Bacilli</taxon>
        <taxon>Bacillales</taxon>
        <taxon>Fictibacillaceae</taxon>
        <taxon>Fictibacillus</taxon>
    </lineage>
</organism>
<comment type="caution">
    <text evidence="3">The sequence shown here is derived from an EMBL/GenBank/DDBJ whole genome shotgun (WGS) entry which is preliminary data.</text>
</comment>